<evidence type="ECO:0000256" key="5">
    <source>
        <dbReference type="SAM" id="Phobius"/>
    </source>
</evidence>
<dbReference type="GO" id="GO:0015232">
    <property type="term" value="F:heme transmembrane transporter activity"/>
    <property type="evidence" value="ECO:0007669"/>
    <property type="project" value="TreeGrafter"/>
</dbReference>
<keyword evidence="7" id="KW-1185">Reference proteome</keyword>
<dbReference type="PANTHER" id="PTHR10924:SF4">
    <property type="entry name" value="GH15861P"/>
    <property type="match status" value="1"/>
</dbReference>
<dbReference type="GO" id="GO:0016020">
    <property type="term" value="C:membrane"/>
    <property type="evidence" value="ECO:0007669"/>
    <property type="project" value="UniProtKB-SubCell"/>
</dbReference>
<evidence type="ECO:0000256" key="1">
    <source>
        <dbReference type="ARBA" id="ARBA00004141"/>
    </source>
</evidence>
<feature type="transmembrane region" description="Helical" evidence="5">
    <location>
        <begin position="35"/>
        <end position="61"/>
    </location>
</feature>
<dbReference type="InterPro" id="IPR036259">
    <property type="entry name" value="MFS_trans_sf"/>
</dbReference>
<dbReference type="Pfam" id="PF07690">
    <property type="entry name" value="MFS_1"/>
    <property type="match status" value="1"/>
</dbReference>
<dbReference type="Gene3D" id="1.20.1250.20">
    <property type="entry name" value="MFS general substrate transporter like domains"/>
    <property type="match status" value="1"/>
</dbReference>
<dbReference type="AlphaFoldDB" id="A0A834HP05"/>
<gene>
    <name evidence="6" type="ORF">GWI33_022245</name>
</gene>
<accession>A0A834HP05</accession>
<dbReference type="GO" id="GO:0097037">
    <property type="term" value="P:heme export"/>
    <property type="evidence" value="ECO:0007669"/>
    <property type="project" value="TreeGrafter"/>
</dbReference>
<sequence>MAVKRGFLIICIQFGVAMEKGVVDPVGVSAYRWVVLTIFVLVCIINFMADLEFSIIASVVIKYYGVEETSVDMTCSVFFIAYFVFFYPISFLIEKYSLKFTMLSAMALTLAGNLLKLLATKPGTFWIILLAQTLIAIGQVYVCGIPSKVATTWFGSEEVSTACAWGVFGIQLGSALACVISPY</sequence>
<dbReference type="EMBL" id="JAACXV010015890">
    <property type="protein sequence ID" value="KAF7264813.1"/>
    <property type="molecule type" value="Genomic_DNA"/>
</dbReference>
<keyword evidence="3 5" id="KW-1133">Transmembrane helix</keyword>
<name>A0A834HP05_RHYFE</name>
<evidence type="ECO:0000313" key="6">
    <source>
        <dbReference type="EMBL" id="KAF7264813.1"/>
    </source>
</evidence>
<dbReference type="GO" id="GO:0020037">
    <property type="term" value="F:heme binding"/>
    <property type="evidence" value="ECO:0007669"/>
    <property type="project" value="TreeGrafter"/>
</dbReference>
<evidence type="ECO:0000256" key="2">
    <source>
        <dbReference type="ARBA" id="ARBA00022692"/>
    </source>
</evidence>
<protein>
    <submittedName>
        <fullName evidence="6">Uncharacterized protein</fullName>
    </submittedName>
</protein>
<organism evidence="6 7">
    <name type="scientific">Rhynchophorus ferrugineus</name>
    <name type="common">Red palm weevil</name>
    <name type="synonym">Curculio ferrugineus</name>
    <dbReference type="NCBI Taxonomy" id="354439"/>
    <lineage>
        <taxon>Eukaryota</taxon>
        <taxon>Metazoa</taxon>
        <taxon>Ecdysozoa</taxon>
        <taxon>Arthropoda</taxon>
        <taxon>Hexapoda</taxon>
        <taxon>Insecta</taxon>
        <taxon>Pterygota</taxon>
        <taxon>Neoptera</taxon>
        <taxon>Endopterygota</taxon>
        <taxon>Coleoptera</taxon>
        <taxon>Polyphaga</taxon>
        <taxon>Cucujiformia</taxon>
        <taxon>Curculionidae</taxon>
        <taxon>Dryophthorinae</taxon>
        <taxon>Rhynchophorus</taxon>
    </lineage>
</organism>
<feature type="transmembrane region" description="Helical" evidence="5">
    <location>
        <begin position="99"/>
        <end position="118"/>
    </location>
</feature>
<feature type="transmembrane region" description="Helical" evidence="5">
    <location>
        <begin position="73"/>
        <end position="93"/>
    </location>
</feature>
<dbReference type="OrthoDB" id="422206at2759"/>
<feature type="transmembrane region" description="Helical" evidence="5">
    <location>
        <begin position="125"/>
        <end position="147"/>
    </location>
</feature>
<comment type="subcellular location">
    <subcellularLocation>
        <location evidence="1">Membrane</location>
        <topology evidence="1">Multi-pass membrane protein</topology>
    </subcellularLocation>
</comment>
<dbReference type="InterPro" id="IPR049680">
    <property type="entry name" value="FLVCR1-2_SLC49-like"/>
</dbReference>
<reference evidence="6" key="1">
    <citation type="submission" date="2020-08" db="EMBL/GenBank/DDBJ databases">
        <title>Genome sequencing and assembly of the red palm weevil Rhynchophorus ferrugineus.</title>
        <authorList>
            <person name="Dias G.B."/>
            <person name="Bergman C.M."/>
            <person name="Manee M."/>
        </authorList>
    </citation>
    <scope>NUCLEOTIDE SEQUENCE</scope>
    <source>
        <strain evidence="6">AA-2017</strain>
        <tissue evidence="6">Whole larva</tissue>
    </source>
</reference>
<dbReference type="PANTHER" id="PTHR10924">
    <property type="entry name" value="MAJOR FACILITATOR SUPERFAMILY PROTEIN-RELATED"/>
    <property type="match status" value="1"/>
</dbReference>
<proteinExistence type="predicted"/>
<feature type="non-terminal residue" evidence="6">
    <location>
        <position position="183"/>
    </location>
</feature>
<dbReference type="Proteomes" id="UP000625711">
    <property type="component" value="Unassembled WGS sequence"/>
</dbReference>
<keyword evidence="4 5" id="KW-0472">Membrane</keyword>
<evidence type="ECO:0000256" key="3">
    <source>
        <dbReference type="ARBA" id="ARBA00022989"/>
    </source>
</evidence>
<dbReference type="InterPro" id="IPR011701">
    <property type="entry name" value="MFS"/>
</dbReference>
<evidence type="ECO:0000313" key="7">
    <source>
        <dbReference type="Proteomes" id="UP000625711"/>
    </source>
</evidence>
<dbReference type="SUPFAM" id="SSF103473">
    <property type="entry name" value="MFS general substrate transporter"/>
    <property type="match status" value="1"/>
</dbReference>
<keyword evidence="2 5" id="KW-0812">Transmembrane</keyword>
<comment type="caution">
    <text evidence="6">The sequence shown here is derived from an EMBL/GenBank/DDBJ whole genome shotgun (WGS) entry which is preliminary data.</text>
</comment>
<evidence type="ECO:0000256" key="4">
    <source>
        <dbReference type="ARBA" id="ARBA00023136"/>
    </source>
</evidence>